<dbReference type="InterPro" id="IPR001830">
    <property type="entry name" value="Glyco_trans_20"/>
</dbReference>
<evidence type="ECO:0000256" key="2">
    <source>
        <dbReference type="ARBA" id="ARBA00006330"/>
    </source>
</evidence>
<evidence type="ECO:0000313" key="4">
    <source>
        <dbReference type="Proteomes" id="UP001064489"/>
    </source>
</evidence>
<dbReference type="PANTHER" id="PTHR10788:SF14">
    <property type="entry name" value="ALPHA,ALPHA-TREHALOSE-PHOSPHATE SYNTHASE [UDP-FORMING] 9-RELATED"/>
    <property type="match status" value="1"/>
</dbReference>
<comment type="caution">
    <text evidence="3">The sequence shown here is derived from an EMBL/GenBank/DDBJ whole genome shotgun (WGS) entry which is preliminary data.</text>
</comment>
<comment type="similarity">
    <text evidence="1">In the N-terminal section; belongs to the glycosyltransferase 20 family.</text>
</comment>
<dbReference type="FunFam" id="3.40.50.1000:FF:000052">
    <property type="entry name" value="Alpha,alpha-trehalose-phosphate synthase [UDP-forming] 6"/>
    <property type="match status" value="1"/>
</dbReference>
<dbReference type="GO" id="GO:0005829">
    <property type="term" value="C:cytosol"/>
    <property type="evidence" value="ECO:0007669"/>
    <property type="project" value="TreeGrafter"/>
</dbReference>
<sequence>MMRMVNDETPPDFVMCFGDDRYDKDMFENILSTTSGLSLSVAPEIFACIIDRKVSKAKYYLNNSVDVVILLQGLVIDSSSKFGGFSTLTILKRIKIQWPF</sequence>
<dbReference type="Pfam" id="PF02358">
    <property type="entry name" value="Trehalose_PPase"/>
    <property type="match status" value="1"/>
</dbReference>
<protein>
    <submittedName>
        <fullName evidence="3">Uncharacterized protein</fullName>
    </submittedName>
</protein>
<keyword evidence="4" id="KW-1185">Reference proteome</keyword>
<reference evidence="3" key="1">
    <citation type="journal article" date="2022" name="Plant J.">
        <title>Strategies of tolerance reflected in two North American maple genomes.</title>
        <authorList>
            <person name="McEvoy S.L."/>
            <person name="Sezen U.U."/>
            <person name="Trouern-Trend A."/>
            <person name="McMahon S.M."/>
            <person name="Schaberg P.G."/>
            <person name="Yang J."/>
            <person name="Wegrzyn J.L."/>
            <person name="Swenson N.G."/>
        </authorList>
    </citation>
    <scope>NUCLEOTIDE SEQUENCE</scope>
    <source>
        <strain evidence="3">91603</strain>
    </source>
</reference>
<dbReference type="InterPro" id="IPR003337">
    <property type="entry name" value="Trehalose_PPase"/>
</dbReference>
<proteinExistence type="inferred from homology"/>
<dbReference type="GO" id="GO:0005992">
    <property type="term" value="P:trehalose biosynthetic process"/>
    <property type="evidence" value="ECO:0007669"/>
    <property type="project" value="InterPro"/>
</dbReference>
<dbReference type="AlphaFoldDB" id="A0AAD5NHV1"/>
<evidence type="ECO:0000313" key="3">
    <source>
        <dbReference type="EMBL" id="KAI9160134.1"/>
    </source>
</evidence>
<dbReference type="Proteomes" id="UP001064489">
    <property type="component" value="Chromosome 2"/>
</dbReference>
<reference evidence="3" key="2">
    <citation type="submission" date="2023-02" db="EMBL/GenBank/DDBJ databases">
        <authorList>
            <person name="Swenson N.G."/>
            <person name="Wegrzyn J.L."/>
            <person name="Mcevoy S.L."/>
        </authorList>
    </citation>
    <scope>NUCLEOTIDE SEQUENCE</scope>
    <source>
        <strain evidence="3">91603</strain>
        <tissue evidence="3">Leaf</tissue>
    </source>
</reference>
<name>A0AAD5NHV1_ACENE</name>
<dbReference type="InterPro" id="IPR023214">
    <property type="entry name" value="HAD_sf"/>
</dbReference>
<comment type="similarity">
    <text evidence="2">In the C-terminal section; belongs to the trehalose phosphatase family.</text>
</comment>
<gene>
    <name evidence="3" type="ORF">LWI28_005414</name>
</gene>
<accession>A0AAD5NHV1</accession>
<dbReference type="Gene3D" id="3.40.50.1000">
    <property type="entry name" value="HAD superfamily/HAD-like"/>
    <property type="match status" value="1"/>
</dbReference>
<evidence type="ECO:0000256" key="1">
    <source>
        <dbReference type="ARBA" id="ARBA00005409"/>
    </source>
</evidence>
<organism evidence="3 4">
    <name type="scientific">Acer negundo</name>
    <name type="common">Box elder</name>
    <dbReference type="NCBI Taxonomy" id="4023"/>
    <lineage>
        <taxon>Eukaryota</taxon>
        <taxon>Viridiplantae</taxon>
        <taxon>Streptophyta</taxon>
        <taxon>Embryophyta</taxon>
        <taxon>Tracheophyta</taxon>
        <taxon>Spermatophyta</taxon>
        <taxon>Magnoliopsida</taxon>
        <taxon>eudicotyledons</taxon>
        <taxon>Gunneridae</taxon>
        <taxon>Pentapetalae</taxon>
        <taxon>rosids</taxon>
        <taxon>malvids</taxon>
        <taxon>Sapindales</taxon>
        <taxon>Sapindaceae</taxon>
        <taxon>Hippocastanoideae</taxon>
        <taxon>Acereae</taxon>
        <taxon>Acer</taxon>
    </lineage>
</organism>
<dbReference type="GO" id="GO:0004805">
    <property type="term" value="F:trehalose-phosphatase activity"/>
    <property type="evidence" value="ECO:0007669"/>
    <property type="project" value="TreeGrafter"/>
</dbReference>
<dbReference type="EMBL" id="JAJSOW010000106">
    <property type="protein sequence ID" value="KAI9160134.1"/>
    <property type="molecule type" value="Genomic_DNA"/>
</dbReference>
<dbReference type="PANTHER" id="PTHR10788">
    <property type="entry name" value="TREHALOSE-6-PHOSPHATE SYNTHASE"/>
    <property type="match status" value="1"/>
</dbReference>